<reference evidence="1 2" key="2">
    <citation type="journal article" date="2023" name="Mol. Biol. Evol.">
        <title>Genomics of Secondarily Temperate Adaptation in the Only Non-Antarctic Icefish.</title>
        <authorList>
            <person name="Rivera-Colon A.G."/>
            <person name="Rayamajhi N."/>
            <person name="Minhas B.F."/>
            <person name="Madrigal G."/>
            <person name="Bilyk K.T."/>
            <person name="Yoon V."/>
            <person name="Hune M."/>
            <person name="Gregory S."/>
            <person name="Cheng C.H.C."/>
            <person name="Catchen J.M."/>
        </authorList>
    </citation>
    <scope>NUCLEOTIDE SEQUENCE [LARGE SCALE GENOMIC DNA]</scope>
    <source>
        <strain evidence="1">JMC-PN-2008</strain>
    </source>
</reference>
<gene>
    <name evidence="1" type="ORF">PBY51_011237</name>
</gene>
<organism evidence="1 2">
    <name type="scientific">Eleginops maclovinus</name>
    <name type="common">Patagonian blennie</name>
    <name type="synonym">Eleginus maclovinus</name>
    <dbReference type="NCBI Taxonomy" id="56733"/>
    <lineage>
        <taxon>Eukaryota</taxon>
        <taxon>Metazoa</taxon>
        <taxon>Chordata</taxon>
        <taxon>Craniata</taxon>
        <taxon>Vertebrata</taxon>
        <taxon>Euteleostomi</taxon>
        <taxon>Actinopterygii</taxon>
        <taxon>Neopterygii</taxon>
        <taxon>Teleostei</taxon>
        <taxon>Neoteleostei</taxon>
        <taxon>Acanthomorphata</taxon>
        <taxon>Eupercaria</taxon>
        <taxon>Perciformes</taxon>
        <taxon>Notothenioidei</taxon>
        <taxon>Eleginopidae</taxon>
        <taxon>Eleginops</taxon>
    </lineage>
</organism>
<reference evidence="1 2" key="1">
    <citation type="journal article" date="2023" name="Genes (Basel)">
        <title>Chromosome-Level Genome Assembly and Circadian Gene Repertoire of the Patagonia Blennie Eleginops maclovinus-The Closest Ancestral Proxy of Antarctic Cryonotothenioids.</title>
        <authorList>
            <person name="Cheng C.C."/>
            <person name="Rivera-Colon A.G."/>
            <person name="Minhas B.F."/>
            <person name="Wilson L."/>
            <person name="Rayamajhi N."/>
            <person name="Vargas-Chacoff L."/>
            <person name="Catchen J.M."/>
        </authorList>
    </citation>
    <scope>NUCLEOTIDE SEQUENCE [LARGE SCALE GENOMIC DNA]</scope>
    <source>
        <strain evidence="1">JMC-PN-2008</strain>
    </source>
</reference>
<dbReference type="EMBL" id="JAUZQC010000016">
    <property type="protein sequence ID" value="KAK5858039.1"/>
    <property type="molecule type" value="Genomic_DNA"/>
</dbReference>
<comment type="caution">
    <text evidence="1">The sequence shown here is derived from an EMBL/GenBank/DDBJ whole genome shotgun (WGS) entry which is preliminary data.</text>
</comment>
<protein>
    <submittedName>
        <fullName evidence="1">Uncharacterized protein</fullName>
    </submittedName>
</protein>
<keyword evidence="2" id="KW-1185">Reference proteome</keyword>
<evidence type="ECO:0000313" key="1">
    <source>
        <dbReference type="EMBL" id="KAK5858039.1"/>
    </source>
</evidence>
<accession>A0AAN7XCG7</accession>
<dbReference type="AlphaFoldDB" id="A0AAN7XCG7"/>
<dbReference type="Proteomes" id="UP001346869">
    <property type="component" value="Unassembled WGS sequence"/>
</dbReference>
<name>A0AAN7XCG7_ELEMC</name>
<sequence length="97" mass="11229">MWCLCLVFSSLTTQEYKNRRVIKSVQMFVSVEHFTSVTLKAFVLVLSDSLLPRDLASDYRRDSSGRVIVWTGSLISVPQFSWWRGSPELQREDGRDL</sequence>
<evidence type="ECO:0000313" key="2">
    <source>
        <dbReference type="Proteomes" id="UP001346869"/>
    </source>
</evidence>
<proteinExistence type="predicted"/>